<gene>
    <name evidence="1" type="ORF">CRHIZ90672A_00015896</name>
</gene>
<evidence type="ECO:0000313" key="2">
    <source>
        <dbReference type="Proteomes" id="UP000696573"/>
    </source>
</evidence>
<protein>
    <submittedName>
        <fullName evidence="1">Uncharacterized protein</fullName>
    </submittedName>
</protein>
<keyword evidence="2" id="KW-1185">Reference proteome</keyword>
<evidence type="ECO:0000313" key="1">
    <source>
        <dbReference type="EMBL" id="CAH0014689.1"/>
    </source>
</evidence>
<reference evidence="1" key="1">
    <citation type="submission" date="2021-10" db="EMBL/GenBank/DDBJ databases">
        <authorList>
            <person name="Piombo E."/>
        </authorList>
    </citation>
    <scope>NUCLEOTIDE SEQUENCE</scope>
</reference>
<proteinExistence type="predicted"/>
<comment type="caution">
    <text evidence="1">The sequence shown here is derived from an EMBL/GenBank/DDBJ whole genome shotgun (WGS) entry which is preliminary data.</text>
</comment>
<dbReference type="EMBL" id="CABFNQ020000437">
    <property type="protein sequence ID" value="CAH0014689.1"/>
    <property type="molecule type" value="Genomic_DNA"/>
</dbReference>
<sequence length="83" mass="8841">MTDDTGTMAYPKAQCKAIATASRLCSGPDTTSGATTDSKAEYATLRRKARKGPQRAALATARRHAFGRSWCTAVRKADPSLHA</sequence>
<accession>A0A9N9Y999</accession>
<dbReference type="AlphaFoldDB" id="A0A9N9Y999"/>
<organism evidence="1 2">
    <name type="scientific">Clonostachys rhizophaga</name>
    <dbReference type="NCBI Taxonomy" id="160324"/>
    <lineage>
        <taxon>Eukaryota</taxon>
        <taxon>Fungi</taxon>
        <taxon>Dikarya</taxon>
        <taxon>Ascomycota</taxon>
        <taxon>Pezizomycotina</taxon>
        <taxon>Sordariomycetes</taxon>
        <taxon>Hypocreomycetidae</taxon>
        <taxon>Hypocreales</taxon>
        <taxon>Bionectriaceae</taxon>
        <taxon>Clonostachys</taxon>
    </lineage>
</organism>
<dbReference type="Proteomes" id="UP000696573">
    <property type="component" value="Unassembled WGS sequence"/>
</dbReference>
<name>A0A9N9Y999_9HYPO</name>